<name>A0A8X6SH05_TRICX</name>
<sequence>MKVSMPVFHDACPDHLTASTTVVLFDNIRGLISTPGSSSDENTSRVSVQTESRLITEGNQPPIILYPRQLLLSSC</sequence>
<dbReference type="EMBL" id="BMAU01021304">
    <property type="protein sequence ID" value="GFY11040.1"/>
    <property type="molecule type" value="Genomic_DNA"/>
</dbReference>
<evidence type="ECO:0000313" key="2">
    <source>
        <dbReference type="Proteomes" id="UP000887159"/>
    </source>
</evidence>
<proteinExistence type="predicted"/>
<protein>
    <submittedName>
        <fullName evidence="1">Uncharacterized protein</fullName>
    </submittedName>
</protein>
<keyword evidence="2" id="KW-1185">Reference proteome</keyword>
<reference evidence="1" key="1">
    <citation type="submission" date="2020-08" db="EMBL/GenBank/DDBJ databases">
        <title>Multicomponent nature underlies the extraordinary mechanical properties of spider dragline silk.</title>
        <authorList>
            <person name="Kono N."/>
            <person name="Nakamura H."/>
            <person name="Mori M."/>
            <person name="Yoshida Y."/>
            <person name="Ohtoshi R."/>
            <person name="Malay A.D."/>
            <person name="Moran D.A.P."/>
            <person name="Tomita M."/>
            <person name="Numata K."/>
            <person name="Arakawa K."/>
        </authorList>
    </citation>
    <scope>NUCLEOTIDE SEQUENCE</scope>
</reference>
<evidence type="ECO:0000313" key="1">
    <source>
        <dbReference type="EMBL" id="GFY11040.1"/>
    </source>
</evidence>
<dbReference type="Proteomes" id="UP000887159">
    <property type="component" value="Unassembled WGS sequence"/>
</dbReference>
<organism evidence="1 2">
    <name type="scientific">Trichonephila clavipes</name>
    <name type="common">Golden silk orbweaver</name>
    <name type="synonym">Nephila clavipes</name>
    <dbReference type="NCBI Taxonomy" id="2585209"/>
    <lineage>
        <taxon>Eukaryota</taxon>
        <taxon>Metazoa</taxon>
        <taxon>Ecdysozoa</taxon>
        <taxon>Arthropoda</taxon>
        <taxon>Chelicerata</taxon>
        <taxon>Arachnida</taxon>
        <taxon>Araneae</taxon>
        <taxon>Araneomorphae</taxon>
        <taxon>Entelegynae</taxon>
        <taxon>Araneoidea</taxon>
        <taxon>Nephilidae</taxon>
        <taxon>Trichonephila</taxon>
    </lineage>
</organism>
<comment type="caution">
    <text evidence="1">The sequence shown here is derived from an EMBL/GenBank/DDBJ whole genome shotgun (WGS) entry which is preliminary data.</text>
</comment>
<dbReference type="AlphaFoldDB" id="A0A8X6SH05"/>
<accession>A0A8X6SH05</accession>
<gene>
    <name evidence="1" type="ORF">TNCV_4470271</name>
</gene>